<proteinExistence type="predicted"/>
<organism evidence="1 2">
    <name type="scientific">Colletotrichum karsti</name>
    <dbReference type="NCBI Taxonomy" id="1095194"/>
    <lineage>
        <taxon>Eukaryota</taxon>
        <taxon>Fungi</taxon>
        <taxon>Dikarya</taxon>
        <taxon>Ascomycota</taxon>
        <taxon>Pezizomycotina</taxon>
        <taxon>Sordariomycetes</taxon>
        <taxon>Hypocreomycetidae</taxon>
        <taxon>Glomerellales</taxon>
        <taxon>Glomerellaceae</taxon>
        <taxon>Colletotrichum</taxon>
        <taxon>Colletotrichum boninense species complex</taxon>
    </lineage>
</organism>
<reference evidence="1" key="1">
    <citation type="submission" date="2020-03" db="EMBL/GenBank/DDBJ databases">
        <authorList>
            <person name="He L."/>
        </authorList>
    </citation>
    <scope>NUCLEOTIDE SEQUENCE</scope>
    <source>
        <strain evidence="1">CkLH20</strain>
    </source>
</reference>
<dbReference type="AlphaFoldDB" id="A0A9P6IGU4"/>
<dbReference type="Proteomes" id="UP000781932">
    <property type="component" value="Unassembled WGS sequence"/>
</dbReference>
<comment type="caution">
    <text evidence="1">The sequence shown here is derived from an EMBL/GenBank/DDBJ whole genome shotgun (WGS) entry which is preliminary data.</text>
</comment>
<dbReference type="RefSeq" id="XP_038751307.1">
    <property type="nucleotide sequence ID" value="XM_038883712.1"/>
</dbReference>
<reference evidence="1" key="2">
    <citation type="submission" date="2020-11" db="EMBL/GenBank/DDBJ databases">
        <title>Whole genome sequencing of Colletotrichum sp.</title>
        <authorList>
            <person name="Li H."/>
        </authorList>
    </citation>
    <scope>NUCLEOTIDE SEQUENCE</scope>
    <source>
        <strain evidence="1">CkLH20</strain>
    </source>
</reference>
<dbReference type="GeneID" id="62156786"/>
<evidence type="ECO:0000313" key="1">
    <source>
        <dbReference type="EMBL" id="KAF9881846.1"/>
    </source>
</evidence>
<evidence type="ECO:0000313" key="2">
    <source>
        <dbReference type="Proteomes" id="UP000781932"/>
    </source>
</evidence>
<protein>
    <submittedName>
        <fullName evidence="1">Uncharacterized protein</fullName>
    </submittedName>
</protein>
<accession>A0A9P6IGU4</accession>
<dbReference type="EMBL" id="JAATWM020000002">
    <property type="protein sequence ID" value="KAF9881846.1"/>
    <property type="molecule type" value="Genomic_DNA"/>
</dbReference>
<keyword evidence="2" id="KW-1185">Reference proteome</keyword>
<name>A0A9P6IGU4_9PEZI</name>
<sequence>MISALQHGNGIAFSLGPIPLSCTATDTTFLVLKTTIIATQNVVCRTKQKDAETFPVRTGYVPVRSTATVAVMLGPTGVSQGNRSLEIDFGVTVMTEELLDHGWGRPLVACGSLFPNHLLPVPEP</sequence>
<gene>
    <name evidence="1" type="ORF">CkaCkLH20_00992</name>
</gene>